<reference evidence="3 4" key="2">
    <citation type="submission" date="2019-01" db="EMBL/GenBank/DDBJ databases">
        <authorList>
            <person name="Li Y."/>
        </authorList>
    </citation>
    <scope>NUCLEOTIDE SEQUENCE [LARGE SCALE GENOMIC DNA]</scope>
    <source>
        <strain evidence="3 4">2D-5</strain>
    </source>
</reference>
<dbReference type="GO" id="GO:0016853">
    <property type="term" value="F:isomerase activity"/>
    <property type="evidence" value="ECO:0007669"/>
    <property type="project" value="UniProtKB-KW"/>
</dbReference>
<evidence type="ECO:0000313" key="3">
    <source>
        <dbReference type="EMBL" id="RWR15567.1"/>
    </source>
</evidence>
<dbReference type="PANTHER" id="PTHR15108">
    <property type="entry name" value="N-ACYLGLUCOSAMINE-2-EPIMERASE"/>
    <property type="match status" value="1"/>
</dbReference>
<dbReference type="AlphaFoldDB" id="A0A443J540"/>
<comment type="similarity">
    <text evidence="1">Belongs to the N-acylglucosamine 2-epimerase family.</text>
</comment>
<proteinExistence type="inferred from homology"/>
<name>A0A443J540_9RHOB</name>
<keyword evidence="2 3" id="KW-0413">Isomerase</keyword>
<evidence type="ECO:0000313" key="4">
    <source>
        <dbReference type="Proteomes" id="UP000285710"/>
    </source>
</evidence>
<dbReference type="Pfam" id="PF07221">
    <property type="entry name" value="GlcNAc_2-epim"/>
    <property type="match status" value="1"/>
</dbReference>
<organism evidence="3 4">
    <name type="scientific">Paenirhodobacter populi</name>
    <dbReference type="NCBI Taxonomy" id="2306993"/>
    <lineage>
        <taxon>Bacteria</taxon>
        <taxon>Pseudomonadati</taxon>
        <taxon>Pseudomonadota</taxon>
        <taxon>Alphaproteobacteria</taxon>
        <taxon>Rhodobacterales</taxon>
        <taxon>Rhodobacter group</taxon>
        <taxon>Paenirhodobacter</taxon>
    </lineage>
</organism>
<dbReference type="RefSeq" id="WP_128268578.1">
    <property type="nucleotide sequence ID" value="NZ_SAUW01000001.1"/>
</dbReference>
<dbReference type="GO" id="GO:0005975">
    <property type="term" value="P:carbohydrate metabolic process"/>
    <property type="evidence" value="ECO:0007669"/>
    <property type="project" value="InterPro"/>
</dbReference>
<dbReference type="InterPro" id="IPR010819">
    <property type="entry name" value="AGE/CE"/>
</dbReference>
<dbReference type="InterPro" id="IPR012341">
    <property type="entry name" value="6hp_glycosidase-like_sf"/>
</dbReference>
<dbReference type="Proteomes" id="UP000285710">
    <property type="component" value="Unassembled WGS sequence"/>
</dbReference>
<dbReference type="SUPFAM" id="SSF48208">
    <property type="entry name" value="Six-hairpin glycosidases"/>
    <property type="match status" value="1"/>
</dbReference>
<evidence type="ECO:0000256" key="1">
    <source>
        <dbReference type="ARBA" id="ARBA00008558"/>
    </source>
</evidence>
<dbReference type="Gene3D" id="1.50.10.10">
    <property type="match status" value="1"/>
</dbReference>
<keyword evidence="4" id="KW-1185">Reference proteome</keyword>
<comment type="caution">
    <text evidence="3">The sequence shown here is derived from an EMBL/GenBank/DDBJ whole genome shotgun (WGS) entry which is preliminary data.</text>
</comment>
<gene>
    <name evidence="3" type="ORF">D2T33_01455</name>
</gene>
<evidence type="ECO:0000256" key="2">
    <source>
        <dbReference type="ARBA" id="ARBA00023235"/>
    </source>
</evidence>
<protein>
    <submittedName>
        <fullName evidence="3">AGE family epimerase/isomerase</fullName>
    </submittedName>
</protein>
<reference evidence="3 4" key="1">
    <citation type="submission" date="2019-01" db="EMBL/GenBank/DDBJ databases">
        <title>Sinorhodobacter populi sp. nov. isolated from the symptomatic bark tissue of Populus euramericana canker.</title>
        <authorList>
            <person name="Xu G."/>
        </authorList>
    </citation>
    <scope>NUCLEOTIDE SEQUENCE [LARGE SCALE GENOMIC DNA]</scope>
    <source>
        <strain evidence="3 4">2D-5</strain>
    </source>
</reference>
<dbReference type="EMBL" id="SAUW01000001">
    <property type="protein sequence ID" value="RWR15567.1"/>
    <property type="molecule type" value="Genomic_DNA"/>
</dbReference>
<sequence>MTTDPAKDIAEYSDKRWLLAQARALLDFHVNAVDPKGGFRTLDLEGQPLPPGPGGAERALHEVTRMVHAYAMATRLDYPKAREIVDHGIEWLLTRQYDAQNGGFFWSVDDNGPVDPLKQAYGHAFVLLAAASAHQAGHGDAEKLRDLAMETLWTRFWEEEHGAVSDTFDADWTNGLAYRGQNANMHLTEALMAAHDAWGDAIYLTSARRIAERIINVNARAAGWVVPEHFHPDWSPDPDFAGDVMFRPSGTTPGHALEWARLVLELWQRTGRLDDWMPEAAQGLFRQAVGLGWLPDGGFAYTLANDGTVSRDWRLWWPCAEAINAAWALDQVAPDPFWRGWYGRVWSFVDRNMIDHRHGGWFPEIGPDGEPKTTVFAGKPDIYHALQACLIPAGVMGPAYQP</sequence>
<accession>A0A443J540</accession>
<dbReference type="InterPro" id="IPR008928">
    <property type="entry name" value="6-hairpin_glycosidase_sf"/>
</dbReference>